<comment type="caution">
    <text evidence="1">The sequence shown here is derived from an EMBL/GenBank/DDBJ whole genome shotgun (WGS) entry which is preliminary data.</text>
</comment>
<dbReference type="InterPro" id="IPR050327">
    <property type="entry name" value="Proton-linked_MCT"/>
</dbReference>
<protein>
    <recommendedName>
        <fullName evidence="3">Monocarboxylate transporter</fullName>
    </recommendedName>
</protein>
<keyword evidence="2" id="KW-1185">Reference proteome</keyword>
<dbReference type="PANTHER" id="PTHR11360:SF284">
    <property type="entry name" value="EG:103B4.3 PROTEIN-RELATED"/>
    <property type="match status" value="1"/>
</dbReference>
<evidence type="ECO:0008006" key="3">
    <source>
        <dbReference type="Google" id="ProtNLM"/>
    </source>
</evidence>
<feature type="non-terminal residue" evidence="1">
    <location>
        <position position="1"/>
    </location>
</feature>
<dbReference type="AlphaFoldDB" id="A0AAV2IHK0"/>
<dbReference type="SUPFAM" id="SSF103473">
    <property type="entry name" value="MFS general substrate transporter"/>
    <property type="match status" value="1"/>
</dbReference>
<reference evidence="1 2" key="1">
    <citation type="submission" date="2024-04" db="EMBL/GenBank/DDBJ databases">
        <authorList>
            <consortium name="Genoscope - CEA"/>
            <person name="William W."/>
        </authorList>
    </citation>
    <scope>NUCLEOTIDE SEQUENCE [LARGE SCALE GENOMIC DNA]</scope>
</reference>
<sequence length="72" mass="7940">TAQGGVLVPPLTLVGHYFERRRALATSLSLLGISVASIAVPPLTRYIRNEYGFRGSFLLLSAYEVMCHVCMR</sequence>
<evidence type="ECO:0000313" key="1">
    <source>
        <dbReference type="EMBL" id="CAL1546275.1"/>
    </source>
</evidence>
<name>A0AAV2IHK0_LYMST</name>
<dbReference type="GO" id="GO:0008028">
    <property type="term" value="F:monocarboxylic acid transmembrane transporter activity"/>
    <property type="evidence" value="ECO:0007669"/>
    <property type="project" value="TreeGrafter"/>
</dbReference>
<dbReference type="InterPro" id="IPR036259">
    <property type="entry name" value="MFS_trans_sf"/>
</dbReference>
<dbReference type="Gene3D" id="1.20.1250.20">
    <property type="entry name" value="MFS general substrate transporter like domains"/>
    <property type="match status" value="1"/>
</dbReference>
<gene>
    <name evidence="1" type="ORF">GSLYS_00019652001</name>
</gene>
<evidence type="ECO:0000313" key="2">
    <source>
        <dbReference type="Proteomes" id="UP001497497"/>
    </source>
</evidence>
<proteinExistence type="predicted"/>
<organism evidence="1 2">
    <name type="scientific">Lymnaea stagnalis</name>
    <name type="common">Great pond snail</name>
    <name type="synonym">Helix stagnalis</name>
    <dbReference type="NCBI Taxonomy" id="6523"/>
    <lineage>
        <taxon>Eukaryota</taxon>
        <taxon>Metazoa</taxon>
        <taxon>Spiralia</taxon>
        <taxon>Lophotrochozoa</taxon>
        <taxon>Mollusca</taxon>
        <taxon>Gastropoda</taxon>
        <taxon>Heterobranchia</taxon>
        <taxon>Euthyneura</taxon>
        <taxon>Panpulmonata</taxon>
        <taxon>Hygrophila</taxon>
        <taxon>Lymnaeoidea</taxon>
        <taxon>Lymnaeidae</taxon>
        <taxon>Lymnaea</taxon>
    </lineage>
</organism>
<dbReference type="EMBL" id="CAXITT010000794">
    <property type="protein sequence ID" value="CAL1546275.1"/>
    <property type="molecule type" value="Genomic_DNA"/>
</dbReference>
<dbReference type="Proteomes" id="UP001497497">
    <property type="component" value="Unassembled WGS sequence"/>
</dbReference>
<accession>A0AAV2IHK0</accession>
<dbReference type="PANTHER" id="PTHR11360">
    <property type="entry name" value="MONOCARBOXYLATE TRANSPORTER"/>
    <property type="match status" value="1"/>
</dbReference>